<dbReference type="Proteomes" id="UP000798662">
    <property type="component" value="Chromosome 1"/>
</dbReference>
<accession>A0ACC3BK84</accession>
<name>A0ACC3BK84_PYRYE</name>
<keyword evidence="2" id="KW-1185">Reference proteome</keyword>
<reference evidence="1" key="1">
    <citation type="submission" date="2019-11" db="EMBL/GenBank/DDBJ databases">
        <title>Nori genome reveals adaptations in red seaweeds to the harsh intertidal environment.</title>
        <authorList>
            <person name="Wang D."/>
            <person name="Mao Y."/>
        </authorList>
    </citation>
    <scope>NUCLEOTIDE SEQUENCE</scope>
    <source>
        <tissue evidence="1">Gametophyte</tissue>
    </source>
</reference>
<evidence type="ECO:0000313" key="2">
    <source>
        <dbReference type="Proteomes" id="UP000798662"/>
    </source>
</evidence>
<sequence length="1416" mass="141173">MATVGESDLRAAAAALRLLEAEDGADGSRPGSPAGGAGGPDDESEEDGGGTPLAPPPAAPVVAPIPPPFLPGATAATGGAPAAPASGVSAADALFGASVDALLAEAPRGRGGRRSSKRPRGGGSGGGEDGRKRRTDLPRHLQPLMGAATLAYLHGRLPDAVATLRRVITEAPKAPAPYRTLALIARERGDAARALNLSLLAAHLSPRDVGVWKDLAGDSVAAGRVDQAVYCLGMALKASNGKDVGALSARAELYARVGNAKRAAEAYARLAAAVPVHPAVAVRLATLASSYSNGYRAVAGVSGVLRRLESGGVLGEPFGLWEPPPPPPAAPPSLPVSATAATEGDDIDATAAAAAAAADDPRSREVWRWKLIRILARLLARTRQWGAAAALLSRVGMQVGAGEISTSMDEEGVRAVAAAEAAAAAAAAAAPIGVDGATSPQPPSAGSTATAGGEALAASAAGDGAAAASAADDSGTRASVGSAAESACARARGAAVGATAAQPSTPAVPSARPVMALDLRVRLATCHVRLHSPALATRAVSELLAHPAPAATHTEVVWDLAEAYRSVGDMDQALFFYGLLDALPAFEYASTLHFHMSRCRRLALGRDTDIAVGRGAVVAVGHVVAAGASPAVAVAGAVGDNFGLGDVPFALPPAPSNRPLLTPAQRAAAAAAAAVVGGPDDRGTKRPQPGADGAAADSLAAAAGTPVGSMSVTAAVGPVATEGPCRVAPDASHDMEASQAGALAALHAAEAAATADDEAGPPAGLASVGLTATPWAVRATDGPAGGPPRASGLATLFDTPLATDGASVLPPGSGVSMPYRRPRKPYTPAGSGGGAAGAPTPGVELSPSFRQRATSAAGLPNRPSTGDAAGGGGSGPSWAPSYNSRSVTAAGAAAGVREVLAAADEWYDAGFPVRYLAAVAPLVELTAGVVRGFLPRHALGGGLCGRTGATHDEEVDAALRAAVASYASSPHAAAASSGSGVQGAAASAGSSVLATDAVEACVPMEGVVASRAGEAARGGVDGAPSASAASAAMSAAPSGAAGATSGDAQPPSSAAGGTPAPARTPAAASPHPDRWSWRKLWWRNGRRAFGVAHVSRAVTTVLDEAAFVRLTERLLAAAAAIHILPAAAAVARKLASQRRFLGRTRAARMRLLAAVAAVVLHRPAVAATELRGLIGERPHAAGLWRVFLDSEALASGRDVLEQPVTRFMTRLVSKEPDATPLGLLMGHESAAAGSHGYALAHYASVARAAPRCALVALCMGVQYLQAALSRRTRNRNEQVLRAFVHLNRYRELRVAGAGGYETGVGEDDAPAATAGPVAPIGLRAAVVAAEADYNVGRGFHMMGLLHLAVPLYRRVLAAPLPSTVTEADGGGGGRGLPPQSWLDVRRDAAFNLAAIYTSVPGNEAVAVAETREVLTF</sequence>
<evidence type="ECO:0000313" key="1">
    <source>
        <dbReference type="EMBL" id="KAK1858018.1"/>
    </source>
</evidence>
<organism evidence="1 2">
    <name type="scientific">Pyropia yezoensis</name>
    <name type="common">Susabi-nori</name>
    <name type="synonym">Porphyra yezoensis</name>
    <dbReference type="NCBI Taxonomy" id="2788"/>
    <lineage>
        <taxon>Eukaryota</taxon>
        <taxon>Rhodophyta</taxon>
        <taxon>Bangiophyceae</taxon>
        <taxon>Bangiales</taxon>
        <taxon>Bangiaceae</taxon>
        <taxon>Pyropia</taxon>
    </lineage>
</organism>
<proteinExistence type="predicted"/>
<dbReference type="EMBL" id="CM020618">
    <property type="protein sequence ID" value="KAK1858018.1"/>
    <property type="molecule type" value="Genomic_DNA"/>
</dbReference>
<comment type="caution">
    <text evidence="1">The sequence shown here is derived from an EMBL/GenBank/DDBJ whole genome shotgun (WGS) entry which is preliminary data.</text>
</comment>
<protein>
    <submittedName>
        <fullName evidence="1">Uncharacterized protein</fullName>
    </submittedName>
</protein>
<gene>
    <name evidence="1" type="ORF">I4F81_000632</name>
</gene>